<evidence type="ECO:0000313" key="3">
    <source>
        <dbReference type="Proteomes" id="UP000676325"/>
    </source>
</evidence>
<name>A0A941EAI1_9ACTN</name>
<sequence length="372" mass="38460">MPPSAAQTKPASTQPHPLHWLGYAALCGWLAGPLLAAGYWMASGDADEGQVHFSPGSAYAPCAGLLLVWGAFVWMTHSTLNTGWRVAAKRAALVLGFGSAGWLLVQFLDLPAGSSINQLALEWAALTLPYPAAAAIVQRRALRPVVDAVAAVGAMATVSAKTAREAAEAAVPAPTIAPRWILRYRTHAIGAACLAVLAGGLAMESVGNGQATAADMPVRSATAEPEAPAAMLLLVKPPSRYRASSYGYVDGVATISYSGHDTPTPAADDLEVIVAPGTGSPCSVDWSSADYSVAEGDRFSCSQTSAGRWVADDGSGDRLYIGGHGCYLVALAVDAASDDPIDPASLPKLFGTLHEAGYSQRALLNAEEDAQF</sequence>
<comment type="caution">
    <text evidence="2">The sequence shown here is derived from an EMBL/GenBank/DDBJ whole genome shotgun (WGS) entry which is preliminary data.</text>
</comment>
<feature type="transmembrane region" description="Helical" evidence="1">
    <location>
        <begin position="87"/>
        <end position="108"/>
    </location>
</feature>
<dbReference type="RefSeq" id="WP_212518766.1">
    <property type="nucleotide sequence ID" value="NZ_JAGSOH010000038.1"/>
</dbReference>
<dbReference type="EMBL" id="JAGSOH010000038">
    <property type="protein sequence ID" value="MBR7827627.1"/>
    <property type="molecule type" value="Genomic_DNA"/>
</dbReference>
<dbReference type="Proteomes" id="UP000676325">
    <property type="component" value="Unassembled WGS sequence"/>
</dbReference>
<reference evidence="2" key="1">
    <citation type="submission" date="2021-04" db="EMBL/GenBank/DDBJ databases">
        <title>Genome based classification of Actinospica acidithermotolerans sp. nov., an actinobacterium isolated from an Indonesian hot spring.</title>
        <authorList>
            <person name="Kusuma A.B."/>
            <person name="Putra K.E."/>
            <person name="Nafisah S."/>
            <person name="Loh J."/>
            <person name="Nouioui I."/>
            <person name="Goodfellow M."/>
        </authorList>
    </citation>
    <scope>NUCLEOTIDE SEQUENCE</scope>
    <source>
        <strain evidence="2">MGRD01-02</strain>
    </source>
</reference>
<accession>A0A941EAI1</accession>
<organism evidence="2 3">
    <name type="scientific">Actinospica acidithermotolerans</name>
    <dbReference type="NCBI Taxonomy" id="2828514"/>
    <lineage>
        <taxon>Bacteria</taxon>
        <taxon>Bacillati</taxon>
        <taxon>Actinomycetota</taxon>
        <taxon>Actinomycetes</taxon>
        <taxon>Catenulisporales</taxon>
        <taxon>Actinospicaceae</taxon>
        <taxon>Actinospica</taxon>
    </lineage>
</organism>
<feature type="transmembrane region" description="Helical" evidence="1">
    <location>
        <begin position="58"/>
        <end position="75"/>
    </location>
</feature>
<protein>
    <submittedName>
        <fullName evidence="2">Uncharacterized protein</fullName>
    </submittedName>
</protein>
<gene>
    <name evidence="2" type="ORF">KDK95_15015</name>
</gene>
<evidence type="ECO:0000313" key="2">
    <source>
        <dbReference type="EMBL" id="MBR7827627.1"/>
    </source>
</evidence>
<evidence type="ECO:0000256" key="1">
    <source>
        <dbReference type="SAM" id="Phobius"/>
    </source>
</evidence>
<proteinExistence type="predicted"/>
<dbReference type="AlphaFoldDB" id="A0A941EAI1"/>
<feature type="transmembrane region" description="Helical" evidence="1">
    <location>
        <begin position="20"/>
        <end position="42"/>
    </location>
</feature>
<keyword evidence="1" id="KW-1133">Transmembrane helix</keyword>
<keyword evidence="1" id="KW-0472">Membrane</keyword>
<keyword evidence="3" id="KW-1185">Reference proteome</keyword>
<keyword evidence="1" id="KW-0812">Transmembrane</keyword>